<gene>
    <name evidence="3" type="ORF">C7451_103219</name>
</gene>
<dbReference type="EMBL" id="QJJM01000003">
    <property type="protein sequence ID" value="PXW78111.1"/>
    <property type="molecule type" value="Genomic_DNA"/>
</dbReference>
<dbReference type="InterPro" id="IPR041286">
    <property type="entry name" value="MBG_2"/>
</dbReference>
<organism evidence="3 4">
    <name type="scientific">Blastomonas natatoria</name>
    <dbReference type="NCBI Taxonomy" id="34015"/>
    <lineage>
        <taxon>Bacteria</taxon>
        <taxon>Pseudomonadati</taxon>
        <taxon>Pseudomonadota</taxon>
        <taxon>Alphaproteobacteria</taxon>
        <taxon>Sphingomonadales</taxon>
        <taxon>Sphingomonadaceae</taxon>
        <taxon>Blastomonas</taxon>
    </lineage>
</organism>
<protein>
    <recommendedName>
        <fullName evidence="2">MBG domain-containing protein</fullName>
    </recommendedName>
</protein>
<dbReference type="RefSeq" id="WP_279629489.1">
    <property type="nucleotide sequence ID" value="NZ_QJJM01000003.1"/>
</dbReference>
<comment type="caution">
    <text evidence="3">The sequence shown here is derived from an EMBL/GenBank/DDBJ whole genome shotgun (WGS) entry which is preliminary data.</text>
</comment>
<evidence type="ECO:0000313" key="3">
    <source>
        <dbReference type="EMBL" id="PXW78111.1"/>
    </source>
</evidence>
<keyword evidence="4" id="KW-1185">Reference proteome</keyword>
<reference evidence="3 4" key="1">
    <citation type="submission" date="2018-05" db="EMBL/GenBank/DDBJ databases">
        <title>Genomic Encyclopedia of Type Strains, Phase IV (KMG-IV): sequencing the most valuable type-strain genomes for metagenomic binning, comparative biology and taxonomic classification.</title>
        <authorList>
            <person name="Goeker M."/>
        </authorList>
    </citation>
    <scope>NUCLEOTIDE SEQUENCE [LARGE SCALE GENOMIC DNA]</scope>
    <source>
        <strain evidence="3 4">DSM 3183</strain>
    </source>
</reference>
<feature type="domain" description="MBG" evidence="2">
    <location>
        <begin position="182"/>
        <end position="255"/>
    </location>
</feature>
<dbReference type="Proteomes" id="UP000248014">
    <property type="component" value="Unassembled WGS sequence"/>
</dbReference>
<name>A0A2V3VBA1_9SPHN</name>
<dbReference type="AlphaFoldDB" id="A0A2V3VBA1"/>
<feature type="domain" description="MBG" evidence="2">
    <location>
        <begin position="261"/>
        <end position="334"/>
    </location>
</feature>
<feature type="non-terminal residue" evidence="3">
    <location>
        <position position="1"/>
    </location>
</feature>
<feature type="region of interest" description="Disordered" evidence="1">
    <location>
        <begin position="374"/>
        <end position="407"/>
    </location>
</feature>
<evidence type="ECO:0000256" key="1">
    <source>
        <dbReference type="SAM" id="MobiDB-lite"/>
    </source>
</evidence>
<feature type="region of interest" description="Disordered" evidence="1">
    <location>
        <begin position="340"/>
        <end position="360"/>
    </location>
</feature>
<dbReference type="Gene3D" id="3.30.160.710">
    <property type="match status" value="4"/>
</dbReference>
<dbReference type="Pfam" id="PF18676">
    <property type="entry name" value="MBG_2"/>
    <property type="match status" value="4"/>
</dbReference>
<feature type="domain" description="MBG" evidence="2">
    <location>
        <begin position="21"/>
        <end position="94"/>
    </location>
</feature>
<sequence length="486" mass="49175">SATNYDFSYVPGTLTITKALLTVTANDATREYGIANPALSSTISGLRNGDSQAVVSGLILATTATQASGVGSYAITASGGSALNYDFNYVPGTLVINPATLTVTVDSRTRPYGAPNPALTASIAGFRNGDDDAVVSGLRLSTAANVRSDVGSYVITGSGASAANYRFDYVPGALTITKAMVQVRVNNASREYGLANPAFSAVFTGLRNGDNASVISGLTFGTSATIGSDVGSYAITASDASALNYDFSYIPGRLTISQAQLLITADNKTMTQGSGLPTLTVSYSGLRNGDTADVVTGLVLRSSGAGDAAPGQYIINASRGSARNYRITYRPGVLIVLPNIAPPPQDPPGTGGTPTPPDVVRPPIIVTVPPVTLPIAGGNPPPATDAAPPAGGTTPSQPPSGTISPVVTLPSQGTVVLPASPQETTPLQVLQGLSNPLPVLLAPELSPAAEAGQNSPAQGDGQPGGCEYISLCNGTAAPLWTWQPAQ</sequence>
<feature type="domain" description="MBG" evidence="2">
    <location>
        <begin position="101"/>
        <end position="175"/>
    </location>
</feature>
<evidence type="ECO:0000313" key="4">
    <source>
        <dbReference type="Proteomes" id="UP000248014"/>
    </source>
</evidence>
<proteinExistence type="predicted"/>
<accession>A0A2V3VBA1</accession>
<feature type="compositionally biased region" description="Low complexity" evidence="1">
    <location>
        <begin position="374"/>
        <end position="405"/>
    </location>
</feature>
<evidence type="ECO:0000259" key="2">
    <source>
        <dbReference type="Pfam" id="PF18676"/>
    </source>
</evidence>